<dbReference type="Proteomes" id="UP000053328">
    <property type="component" value="Unassembled WGS sequence"/>
</dbReference>
<name>A0A0D2B480_9EURO</name>
<dbReference type="GeneID" id="27335756"/>
<organism evidence="4 5">
    <name type="scientific">Exophiala spinifera</name>
    <dbReference type="NCBI Taxonomy" id="91928"/>
    <lineage>
        <taxon>Eukaryota</taxon>
        <taxon>Fungi</taxon>
        <taxon>Dikarya</taxon>
        <taxon>Ascomycota</taxon>
        <taxon>Pezizomycotina</taxon>
        <taxon>Eurotiomycetes</taxon>
        <taxon>Chaetothyriomycetidae</taxon>
        <taxon>Chaetothyriales</taxon>
        <taxon>Herpotrichiellaceae</taxon>
        <taxon>Exophiala</taxon>
    </lineage>
</organism>
<dbReference type="HOGENOM" id="CLU_016967_3_0_1"/>
<evidence type="ECO:0000256" key="1">
    <source>
        <dbReference type="SAM" id="Coils"/>
    </source>
</evidence>
<dbReference type="EMBL" id="KN847497">
    <property type="protein sequence ID" value="KIW13485.1"/>
    <property type="molecule type" value="Genomic_DNA"/>
</dbReference>
<feature type="domain" description="DUF4048" evidence="3">
    <location>
        <begin position="231"/>
        <end position="383"/>
    </location>
</feature>
<feature type="region of interest" description="Disordered" evidence="2">
    <location>
        <begin position="207"/>
        <end position="254"/>
    </location>
</feature>
<feature type="compositionally biased region" description="Polar residues" evidence="2">
    <location>
        <begin position="208"/>
        <end position="217"/>
    </location>
</feature>
<evidence type="ECO:0000256" key="2">
    <source>
        <dbReference type="SAM" id="MobiDB-lite"/>
    </source>
</evidence>
<dbReference type="AlphaFoldDB" id="A0A0D2B480"/>
<dbReference type="Pfam" id="PF13257">
    <property type="entry name" value="DUF4048"/>
    <property type="match status" value="1"/>
</dbReference>
<accession>A0A0D2B480</accession>
<feature type="region of interest" description="Disordered" evidence="2">
    <location>
        <begin position="347"/>
        <end position="475"/>
    </location>
</feature>
<evidence type="ECO:0000313" key="5">
    <source>
        <dbReference type="Proteomes" id="UP000053328"/>
    </source>
</evidence>
<evidence type="ECO:0000313" key="4">
    <source>
        <dbReference type="EMBL" id="KIW13485.1"/>
    </source>
</evidence>
<feature type="region of interest" description="Disordered" evidence="2">
    <location>
        <begin position="167"/>
        <end position="194"/>
    </location>
</feature>
<evidence type="ECO:0000259" key="3">
    <source>
        <dbReference type="Pfam" id="PF13257"/>
    </source>
</evidence>
<feature type="region of interest" description="Disordered" evidence="2">
    <location>
        <begin position="73"/>
        <end position="107"/>
    </location>
</feature>
<feature type="compositionally biased region" description="Low complexity" evidence="2">
    <location>
        <begin position="422"/>
        <end position="435"/>
    </location>
</feature>
<dbReference type="RefSeq" id="XP_016233701.1">
    <property type="nucleotide sequence ID" value="XM_016382998.1"/>
</dbReference>
<dbReference type="OrthoDB" id="4097086at2759"/>
<reference evidence="4 5" key="1">
    <citation type="submission" date="2015-01" db="EMBL/GenBank/DDBJ databases">
        <title>The Genome Sequence of Exophiala spinifera CBS89968.</title>
        <authorList>
            <consortium name="The Broad Institute Genomics Platform"/>
            <person name="Cuomo C."/>
            <person name="de Hoog S."/>
            <person name="Gorbushina A."/>
            <person name="Stielow B."/>
            <person name="Teixiera M."/>
            <person name="Abouelleil A."/>
            <person name="Chapman S.B."/>
            <person name="Priest M."/>
            <person name="Young S.K."/>
            <person name="Wortman J."/>
            <person name="Nusbaum C."/>
            <person name="Birren B."/>
        </authorList>
    </citation>
    <scope>NUCLEOTIDE SEQUENCE [LARGE SCALE GENOMIC DNA]</scope>
    <source>
        <strain evidence="4 5">CBS 89968</strain>
    </source>
</reference>
<dbReference type="InterPro" id="IPR025122">
    <property type="entry name" value="DUF4048"/>
</dbReference>
<keyword evidence="1" id="KW-0175">Coiled coil</keyword>
<proteinExistence type="predicted"/>
<sequence length="526" mass="57637">MVTKSRPMSTQSLMTVPESLVDTGVDTVLDVSTPLSPTQTSGTVETASKRHAKGLSLNFPILLPFNAQVSASPTAGSSILQSPVDSARSSPRPRPTPLTSPSLHENEREVNQIGSTDFLTLLAAQERRVLELKEELQRAETDLLGLKKKWAAHEANKKRNEVKHVKQLQPLARNDVGTREPSEDEVDEERRRKRAIVERSHLALVSPSYGSTPSTGLTRKGSKRVFEGGRHTRTLSLLSPTSSKPNQASTETSVDELTGYDNDTAAINTDPNVIQPPLSLIPTLDSLIAGEPLQLGFGKTYKDLAAHRRSVPSADVFVKQGKQVYDGVRDGLWTFLEDIRQATVGEEGISGTVAQQRPVRAPQRRATKESMNHSGHTTTESRKTPPKESSFWREFGLDSPQRPGSKSTVKADKSSRHIQQKSSTDSSNPPSLLPDSNDHEDGMDDSWDAWDSPASVRDKADVLDGKRGNGLPWPEIEKITPSKLTKTVSDLMREWDTSPDDADTVTDGSDSRLRGARATILDHPHI</sequence>
<dbReference type="VEuPathDB" id="FungiDB:PV08_08673"/>
<protein>
    <recommendedName>
        <fullName evidence="3">DUF4048 domain-containing protein</fullName>
    </recommendedName>
</protein>
<keyword evidence="5" id="KW-1185">Reference proteome</keyword>
<feature type="coiled-coil region" evidence="1">
    <location>
        <begin position="122"/>
        <end position="149"/>
    </location>
</feature>
<feature type="compositionally biased region" description="Basic and acidic residues" evidence="2">
    <location>
        <begin position="456"/>
        <end position="467"/>
    </location>
</feature>
<feature type="compositionally biased region" description="Low complexity" evidence="2">
    <location>
        <begin position="234"/>
        <end position="243"/>
    </location>
</feature>
<gene>
    <name evidence="4" type="ORF">PV08_08673</name>
</gene>